<dbReference type="PANTHER" id="PTHR38439">
    <property type="entry name" value="AURACYANIN-B"/>
    <property type="match status" value="1"/>
</dbReference>
<evidence type="ECO:0000313" key="5">
    <source>
        <dbReference type="EMBL" id="PIP73824.1"/>
    </source>
</evidence>
<dbReference type="Pfam" id="PF00127">
    <property type="entry name" value="Copper-bind"/>
    <property type="match status" value="1"/>
</dbReference>
<keyword evidence="3" id="KW-0472">Membrane</keyword>
<organism evidence="5 6">
    <name type="scientific">Candidatus Lloydbacteria bacterium CG22_combo_CG10-13_8_21_14_all_47_15</name>
    <dbReference type="NCBI Taxonomy" id="1974635"/>
    <lineage>
        <taxon>Bacteria</taxon>
        <taxon>Candidatus Lloydiibacteriota</taxon>
    </lineage>
</organism>
<dbReference type="SUPFAM" id="SSF49503">
    <property type="entry name" value="Cupredoxins"/>
    <property type="match status" value="1"/>
</dbReference>
<dbReference type="Proteomes" id="UP000230638">
    <property type="component" value="Unassembled WGS sequence"/>
</dbReference>
<reference evidence="5 6" key="1">
    <citation type="submission" date="2017-09" db="EMBL/GenBank/DDBJ databases">
        <title>Depth-based differentiation of microbial function through sediment-hosted aquifers and enrichment of novel symbionts in the deep terrestrial subsurface.</title>
        <authorList>
            <person name="Probst A.J."/>
            <person name="Ladd B."/>
            <person name="Jarett J.K."/>
            <person name="Geller-Mcgrath D.E."/>
            <person name="Sieber C.M."/>
            <person name="Emerson J.B."/>
            <person name="Anantharaman K."/>
            <person name="Thomas B.C."/>
            <person name="Malmstrom R."/>
            <person name="Stieglmeier M."/>
            <person name="Klingl A."/>
            <person name="Woyke T."/>
            <person name="Ryan C.M."/>
            <person name="Banfield J.F."/>
        </authorList>
    </citation>
    <scope>NUCLEOTIDE SEQUENCE [LARGE SCALE GENOMIC DNA]</scope>
    <source>
        <strain evidence="5">CG22_combo_CG10-13_8_21_14_all_47_15</strain>
    </source>
</reference>
<dbReference type="InterPro" id="IPR050845">
    <property type="entry name" value="Cu-binding_ET"/>
</dbReference>
<accession>A0A2H0CVA8</accession>
<dbReference type="InterPro" id="IPR008972">
    <property type="entry name" value="Cupredoxin"/>
</dbReference>
<protein>
    <recommendedName>
        <fullName evidence="4">Blue (type 1) copper domain-containing protein</fullName>
    </recommendedName>
</protein>
<dbReference type="GO" id="GO:0009055">
    <property type="term" value="F:electron transfer activity"/>
    <property type="evidence" value="ECO:0007669"/>
    <property type="project" value="InterPro"/>
</dbReference>
<keyword evidence="2" id="KW-0186">Copper</keyword>
<evidence type="ECO:0000259" key="4">
    <source>
        <dbReference type="Pfam" id="PF00127"/>
    </source>
</evidence>
<evidence type="ECO:0000256" key="1">
    <source>
        <dbReference type="ARBA" id="ARBA00022723"/>
    </source>
</evidence>
<gene>
    <name evidence="5" type="ORF">COW88_00725</name>
</gene>
<feature type="transmembrane region" description="Helical" evidence="3">
    <location>
        <begin position="6"/>
        <end position="23"/>
    </location>
</feature>
<comment type="caution">
    <text evidence="5">The sequence shown here is derived from an EMBL/GenBank/DDBJ whole genome shotgun (WGS) entry which is preliminary data.</text>
</comment>
<name>A0A2H0CVA8_9BACT</name>
<evidence type="ECO:0000256" key="3">
    <source>
        <dbReference type="SAM" id="Phobius"/>
    </source>
</evidence>
<dbReference type="PANTHER" id="PTHR38439:SF3">
    <property type="entry name" value="COPPER-RESISTANT CUPROPROTEIN COPI"/>
    <property type="match status" value="1"/>
</dbReference>
<dbReference type="Gene3D" id="2.60.40.420">
    <property type="entry name" value="Cupredoxins - blue copper proteins"/>
    <property type="match status" value="1"/>
</dbReference>
<sequence length="145" mass="15933">MKTSTIWIVVIIIIAVAGWYLFFQPNMDGVSNIETAEQAETPTENGAAISEQDAVKIFDISGKNFEFSTKEIRVKKGDTVTINFTSAGGFHDWKIDKFNAATQRVEEGNTSSVTFTADTSGTFEYYCSVGSHRQLGMVGSLIVEE</sequence>
<dbReference type="EMBL" id="PCTL01000005">
    <property type="protein sequence ID" value="PIP73824.1"/>
    <property type="molecule type" value="Genomic_DNA"/>
</dbReference>
<dbReference type="GO" id="GO:0005507">
    <property type="term" value="F:copper ion binding"/>
    <property type="evidence" value="ECO:0007669"/>
    <property type="project" value="InterPro"/>
</dbReference>
<dbReference type="AlphaFoldDB" id="A0A2H0CVA8"/>
<dbReference type="InterPro" id="IPR000923">
    <property type="entry name" value="BlueCu_1"/>
</dbReference>
<proteinExistence type="predicted"/>
<feature type="domain" description="Blue (type 1) copper" evidence="4">
    <location>
        <begin position="60"/>
        <end position="144"/>
    </location>
</feature>
<evidence type="ECO:0000313" key="6">
    <source>
        <dbReference type="Proteomes" id="UP000230638"/>
    </source>
</evidence>
<keyword evidence="3" id="KW-0812">Transmembrane</keyword>
<keyword evidence="3" id="KW-1133">Transmembrane helix</keyword>
<evidence type="ECO:0000256" key="2">
    <source>
        <dbReference type="ARBA" id="ARBA00023008"/>
    </source>
</evidence>
<keyword evidence="1" id="KW-0479">Metal-binding</keyword>